<sequence length="93" mass="9099">MLMSSLASIQAGSVYTTSTVPIEQTYGLPASSKTGAAGAGATPPTRDGDDGASPGPATKTEGGTPEPSTETGQAKPDDNSTASAGTIKTEPKD</sequence>
<protein>
    <submittedName>
        <fullName evidence="2">Uncharacterized protein</fullName>
    </submittedName>
</protein>
<proteinExistence type="predicted"/>
<feature type="region of interest" description="Disordered" evidence="1">
    <location>
        <begin position="26"/>
        <end position="93"/>
    </location>
</feature>
<gene>
    <name evidence="2" type="ORF">ISF_07825</name>
</gene>
<evidence type="ECO:0000313" key="3">
    <source>
        <dbReference type="Proteomes" id="UP000076744"/>
    </source>
</evidence>
<accession>A0A162MGC1</accession>
<dbReference type="GeneID" id="30024117"/>
<dbReference type="AlphaFoldDB" id="A0A162MGC1"/>
<comment type="caution">
    <text evidence="2">The sequence shown here is derived from an EMBL/GenBank/DDBJ whole genome shotgun (WGS) entry which is preliminary data.</text>
</comment>
<feature type="compositionally biased region" description="Low complexity" evidence="1">
    <location>
        <begin position="29"/>
        <end position="45"/>
    </location>
</feature>
<name>A0A162MGC1_CORFA</name>
<dbReference type="RefSeq" id="XP_018701444.1">
    <property type="nucleotide sequence ID" value="XM_018851428.1"/>
</dbReference>
<reference evidence="2 3" key="1">
    <citation type="journal article" date="2016" name="Genome Biol. Evol.">
        <title>Divergent and convergent evolution of fungal pathogenicity.</title>
        <authorList>
            <person name="Shang Y."/>
            <person name="Xiao G."/>
            <person name="Zheng P."/>
            <person name="Cen K."/>
            <person name="Zhan S."/>
            <person name="Wang C."/>
        </authorList>
    </citation>
    <scope>NUCLEOTIDE SEQUENCE [LARGE SCALE GENOMIC DNA]</scope>
    <source>
        <strain evidence="2 3">ARSEF 2679</strain>
    </source>
</reference>
<feature type="compositionally biased region" description="Low complexity" evidence="1">
    <location>
        <begin position="58"/>
        <end position="72"/>
    </location>
</feature>
<keyword evidence="3" id="KW-1185">Reference proteome</keyword>
<evidence type="ECO:0000256" key="1">
    <source>
        <dbReference type="SAM" id="MobiDB-lite"/>
    </source>
</evidence>
<evidence type="ECO:0000313" key="2">
    <source>
        <dbReference type="EMBL" id="OAA55720.1"/>
    </source>
</evidence>
<dbReference type="Proteomes" id="UP000076744">
    <property type="component" value="Unassembled WGS sequence"/>
</dbReference>
<dbReference type="EMBL" id="AZHB01000024">
    <property type="protein sequence ID" value="OAA55720.1"/>
    <property type="molecule type" value="Genomic_DNA"/>
</dbReference>
<organism evidence="2 3">
    <name type="scientific">Cordyceps fumosorosea (strain ARSEF 2679)</name>
    <name type="common">Isaria fumosorosea</name>
    <dbReference type="NCBI Taxonomy" id="1081104"/>
    <lineage>
        <taxon>Eukaryota</taxon>
        <taxon>Fungi</taxon>
        <taxon>Dikarya</taxon>
        <taxon>Ascomycota</taxon>
        <taxon>Pezizomycotina</taxon>
        <taxon>Sordariomycetes</taxon>
        <taxon>Hypocreomycetidae</taxon>
        <taxon>Hypocreales</taxon>
        <taxon>Cordycipitaceae</taxon>
        <taxon>Cordyceps</taxon>
    </lineage>
</organism>